<keyword evidence="7" id="KW-0159">Chromosome partition</keyword>
<keyword evidence="6 15" id="KW-0547">Nucleotide-binding</keyword>
<dbReference type="Gene3D" id="3.40.50.300">
    <property type="entry name" value="P-loop containing nucleotide triphosphate hydrolases"/>
    <property type="match status" value="1"/>
</dbReference>
<dbReference type="Proteomes" id="UP000231343">
    <property type="component" value="Unassembled WGS sequence"/>
</dbReference>
<dbReference type="Gene3D" id="1.10.10.10">
    <property type="entry name" value="Winged helix-like DNA-binding domain superfamily/Winged helix DNA-binding domain"/>
    <property type="match status" value="1"/>
</dbReference>
<dbReference type="GO" id="GO:0005886">
    <property type="term" value="C:plasma membrane"/>
    <property type="evidence" value="ECO:0007669"/>
    <property type="project" value="UniProtKB-SubCell"/>
</dbReference>
<comment type="subcellular location">
    <subcellularLocation>
        <location evidence="1">Cell membrane</location>
        <topology evidence="1">Multi-pass membrane protein</topology>
    </subcellularLocation>
</comment>
<feature type="transmembrane region" description="Helical" evidence="17">
    <location>
        <begin position="151"/>
        <end position="177"/>
    </location>
</feature>
<evidence type="ECO:0000256" key="5">
    <source>
        <dbReference type="ARBA" id="ARBA00022692"/>
    </source>
</evidence>
<evidence type="ECO:0000256" key="13">
    <source>
        <dbReference type="ARBA" id="ARBA00024986"/>
    </source>
</evidence>
<keyword evidence="10" id="KW-0238">DNA-binding</keyword>
<keyword evidence="12" id="KW-0131">Cell cycle</keyword>
<feature type="compositionally biased region" description="Basic and acidic residues" evidence="16">
    <location>
        <begin position="216"/>
        <end position="229"/>
    </location>
</feature>
<dbReference type="InterPro" id="IPR003593">
    <property type="entry name" value="AAA+_ATPase"/>
</dbReference>
<evidence type="ECO:0000256" key="14">
    <source>
        <dbReference type="ARBA" id="ARBA00025923"/>
    </source>
</evidence>
<evidence type="ECO:0000256" key="17">
    <source>
        <dbReference type="SAM" id="Phobius"/>
    </source>
</evidence>
<evidence type="ECO:0000256" key="16">
    <source>
        <dbReference type="SAM" id="MobiDB-lite"/>
    </source>
</evidence>
<proteinExistence type="inferred from homology"/>
<keyword evidence="4 19" id="KW-0132">Cell division</keyword>
<dbReference type="GO" id="GO:0051301">
    <property type="term" value="P:cell division"/>
    <property type="evidence" value="ECO:0007669"/>
    <property type="project" value="UniProtKB-KW"/>
</dbReference>
<dbReference type="InterPro" id="IPR036390">
    <property type="entry name" value="WH_DNA-bd_sf"/>
</dbReference>
<dbReference type="CDD" id="cd01127">
    <property type="entry name" value="TrwB_TraG_TraD_VirD4"/>
    <property type="match status" value="1"/>
</dbReference>
<dbReference type="Pfam" id="PF01580">
    <property type="entry name" value="FtsK_SpoIIIE"/>
    <property type="match status" value="1"/>
</dbReference>
<dbReference type="InterPro" id="IPR036388">
    <property type="entry name" value="WH-like_DNA-bd_sf"/>
</dbReference>
<dbReference type="InterPro" id="IPR025199">
    <property type="entry name" value="FtsK_4TM"/>
</dbReference>
<dbReference type="GO" id="GO:0003677">
    <property type="term" value="F:DNA binding"/>
    <property type="evidence" value="ECO:0007669"/>
    <property type="project" value="UniProtKB-KW"/>
</dbReference>
<dbReference type="SUPFAM" id="SSF52540">
    <property type="entry name" value="P-loop containing nucleoside triphosphate hydrolases"/>
    <property type="match status" value="1"/>
</dbReference>
<dbReference type="InterPro" id="IPR018541">
    <property type="entry name" value="Ftsk_gamma"/>
</dbReference>
<comment type="caution">
    <text evidence="19">The sequence shown here is derived from an EMBL/GenBank/DDBJ whole genome shotgun (WGS) entry which is preliminary data.</text>
</comment>
<dbReference type="InterPro" id="IPR027417">
    <property type="entry name" value="P-loop_NTPase"/>
</dbReference>
<feature type="transmembrane region" description="Helical" evidence="17">
    <location>
        <begin position="33"/>
        <end position="59"/>
    </location>
</feature>
<feature type="transmembrane region" description="Helical" evidence="17">
    <location>
        <begin position="65"/>
        <end position="87"/>
    </location>
</feature>
<keyword evidence="8 15" id="KW-0067">ATP-binding</keyword>
<dbReference type="Pfam" id="PF13491">
    <property type="entry name" value="FtsK_4TM"/>
    <property type="match status" value="1"/>
</dbReference>
<feature type="region of interest" description="Disordered" evidence="16">
    <location>
        <begin position="194"/>
        <end position="239"/>
    </location>
</feature>
<feature type="transmembrane region" description="Helical" evidence="17">
    <location>
        <begin position="94"/>
        <end position="115"/>
    </location>
</feature>
<dbReference type="SMART" id="SM00382">
    <property type="entry name" value="AAA"/>
    <property type="match status" value="1"/>
</dbReference>
<dbReference type="GO" id="GO:0005524">
    <property type="term" value="F:ATP binding"/>
    <property type="evidence" value="ECO:0007669"/>
    <property type="project" value="UniProtKB-UniRule"/>
</dbReference>
<evidence type="ECO:0000256" key="15">
    <source>
        <dbReference type="PROSITE-ProRule" id="PRU00289"/>
    </source>
</evidence>
<dbReference type="Pfam" id="PF17854">
    <property type="entry name" value="FtsK_alpha"/>
    <property type="match status" value="1"/>
</dbReference>
<dbReference type="InterPro" id="IPR002543">
    <property type="entry name" value="FtsK_dom"/>
</dbReference>
<name>A0A2H0Y2P3_UNCSA</name>
<dbReference type="AlphaFoldDB" id="A0A2H0Y2P3"/>
<dbReference type="GO" id="GO:0007059">
    <property type="term" value="P:chromosome segregation"/>
    <property type="evidence" value="ECO:0007669"/>
    <property type="project" value="UniProtKB-KW"/>
</dbReference>
<keyword evidence="9 17" id="KW-1133">Transmembrane helix</keyword>
<accession>A0A2H0Y2P3</accession>
<dbReference type="InterPro" id="IPR041027">
    <property type="entry name" value="FtsK_alpha"/>
</dbReference>
<evidence type="ECO:0000313" key="20">
    <source>
        <dbReference type="Proteomes" id="UP000231343"/>
    </source>
</evidence>
<keyword evidence="11 17" id="KW-0472">Membrane</keyword>
<organism evidence="19 20">
    <name type="scientific">Candidatus Saganbacteria bacterium CG08_land_8_20_14_0_20_45_16</name>
    <dbReference type="NCBI Taxonomy" id="2014293"/>
    <lineage>
        <taxon>Bacteria</taxon>
        <taxon>Bacillati</taxon>
        <taxon>Saganbacteria</taxon>
    </lineage>
</organism>
<dbReference type="EMBL" id="PEYM01000039">
    <property type="protein sequence ID" value="PIS31004.1"/>
    <property type="molecule type" value="Genomic_DNA"/>
</dbReference>
<evidence type="ECO:0000313" key="19">
    <source>
        <dbReference type="EMBL" id="PIS31004.1"/>
    </source>
</evidence>
<feature type="domain" description="FtsK" evidence="18">
    <location>
        <begin position="417"/>
        <end position="607"/>
    </location>
</feature>
<feature type="transmembrane region" description="Helical" evidence="17">
    <location>
        <begin position="127"/>
        <end position="144"/>
    </location>
</feature>
<evidence type="ECO:0000256" key="2">
    <source>
        <dbReference type="ARBA" id="ARBA00006474"/>
    </source>
</evidence>
<protein>
    <submittedName>
        <fullName evidence="19">Cell division protein FtsK</fullName>
    </submittedName>
</protein>
<dbReference type="Pfam" id="PF09397">
    <property type="entry name" value="FtsK_gamma"/>
    <property type="match status" value="1"/>
</dbReference>
<dbReference type="SUPFAM" id="SSF46785">
    <property type="entry name" value="Winged helix' DNA-binding domain"/>
    <property type="match status" value="1"/>
</dbReference>
<evidence type="ECO:0000256" key="3">
    <source>
        <dbReference type="ARBA" id="ARBA00022475"/>
    </source>
</evidence>
<evidence type="ECO:0000256" key="4">
    <source>
        <dbReference type="ARBA" id="ARBA00022618"/>
    </source>
</evidence>
<dbReference type="SMART" id="SM00843">
    <property type="entry name" value="Ftsk_gamma"/>
    <property type="match status" value="1"/>
</dbReference>
<evidence type="ECO:0000256" key="6">
    <source>
        <dbReference type="ARBA" id="ARBA00022741"/>
    </source>
</evidence>
<feature type="binding site" evidence="15">
    <location>
        <begin position="434"/>
        <end position="441"/>
    </location>
    <ligand>
        <name>ATP</name>
        <dbReference type="ChEBI" id="CHEBI:30616"/>
    </ligand>
</feature>
<keyword evidence="3" id="KW-1003">Cell membrane</keyword>
<evidence type="ECO:0000256" key="11">
    <source>
        <dbReference type="ARBA" id="ARBA00023136"/>
    </source>
</evidence>
<evidence type="ECO:0000256" key="8">
    <source>
        <dbReference type="ARBA" id="ARBA00022840"/>
    </source>
</evidence>
<evidence type="ECO:0000256" key="9">
    <source>
        <dbReference type="ARBA" id="ARBA00022989"/>
    </source>
</evidence>
<dbReference type="PANTHER" id="PTHR22683:SF41">
    <property type="entry name" value="DNA TRANSLOCASE FTSK"/>
    <property type="match status" value="1"/>
</dbReference>
<dbReference type="InterPro" id="IPR050206">
    <property type="entry name" value="FtsK/SpoIIIE/SftA"/>
</dbReference>
<comment type="similarity">
    <text evidence="2">Belongs to the FtsK/SpoIIIE/SftA family.</text>
</comment>
<keyword evidence="5 17" id="KW-0812">Transmembrane</keyword>
<evidence type="ECO:0000259" key="18">
    <source>
        <dbReference type="PROSITE" id="PS50901"/>
    </source>
</evidence>
<sequence>MPRKKKKTRRQQAELELFEAAAQSKFKQDVLGILLIALGIFVFVANLSSATGLIGLFVVKTFLRSAIGVGVLVLPVFISLYGIILLLRHEVKELAIRLSGLMVLFFDYIAIAQFYSNNYFTGEVANLYFAGAGGAVGYAARYVLGRTVGLWGSYIILTAIGAIGLLMLFNVTVLSLIDFLRGIFVFGQEGEGEEAGELDEEPKAKTKKATQLPLPVKKEKDKEGEKELKAPPPPPPPVIISSTVTKEEKEYKGDKGPYLTVHKEPTVIQEKVTVIGDYKLPPISLLESPTAKERKQAQEMEGMINGRKDQLETALKNFGIGAHVVAIYQGPAVTRYELQPEPGIKVSRIYSLANDISLAMAAQGIRIEAPVPGKSVVGIEVPNPIVTPVRLKEIAESRDFQNHASKLAFCLGKDLAGHPIVGDLETMPHLLIAGTTGSGKSVCLNSIITSFLLRAAPNELKFIMIDPKMVELSVYNGIAHLLAPVVTNVKKAAITLKVWVLQEMNRRYELFHAKGARNINAYNKKMSKPEDKLPYVVVIVDELADLMMVAANEVEQSICRIAQMARATGIHMIIATQRPSVDVITGLIKANIPSRIAFAVATQIDSRVILDASGAEKLLGRGDMLYSPIGSMKPMRGQGCFVIDKEIEDVVGHVQKQCAAEYIEEIQTIKALDFERKDNGGLGEGEGGEGGRDALFDEVAKLIVSTGQASTSYVQRKFRIGYNRAARLMDEMEAAGVVSAPEGENKPRRILATLESLAQKESS</sequence>
<dbReference type="PANTHER" id="PTHR22683">
    <property type="entry name" value="SPORULATION PROTEIN RELATED"/>
    <property type="match status" value="1"/>
</dbReference>
<reference evidence="19 20" key="1">
    <citation type="submission" date="2017-09" db="EMBL/GenBank/DDBJ databases">
        <title>Depth-based differentiation of microbial function through sediment-hosted aquifers and enrichment of novel symbionts in the deep terrestrial subsurface.</title>
        <authorList>
            <person name="Probst A.J."/>
            <person name="Ladd B."/>
            <person name="Jarett J.K."/>
            <person name="Geller-Mcgrath D.E."/>
            <person name="Sieber C.M."/>
            <person name="Emerson J.B."/>
            <person name="Anantharaman K."/>
            <person name="Thomas B.C."/>
            <person name="Malmstrom R."/>
            <person name="Stieglmeier M."/>
            <person name="Klingl A."/>
            <person name="Woyke T."/>
            <person name="Ryan C.M."/>
            <person name="Banfield J.F."/>
        </authorList>
    </citation>
    <scope>NUCLEOTIDE SEQUENCE [LARGE SCALE GENOMIC DNA]</scope>
    <source>
        <strain evidence="19">CG08_land_8_20_14_0_20_45_16</strain>
    </source>
</reference>
<evidence type="ECO:0000256" key="10">
    <source>
        <dbReference type="ARBA" id="ARBA00023125"/>
    </source>
</evidence>
<evidence type="ECO:0000256" key="1">
    <source>
        <dbReference type="ARBA" id="ARBA00004651"/>
    </source>
</evidence>
<dbReference type="Gene3D" id="3.30.980.40">
    <property type="match status" value="1"/>
</dbReference>
<evidence type="ECO:0000256" key="7">
    <source>
        <dbReference type="ARBA" id="ARBA00022829"/>
    </source>
</evidence>
<evidence type="ECO:0000256" key="12">
    <source>
        <dbReference type="ARBA" id="ARBA00023306"/>
    </source>
</evidence>
<dbReference type="PROSITE" id="PS50901">
    <property type="entry name" value="FTSK"/>
    <property type="match status" value="1"/>
</dbReference>
<gene>
    <name evidence="19" type="ORF">COT42_01980</name>
</gene>
<comment type="subunit">
    <text evidence="14">Homohexamer. Forms a ring that surrounds DNA.</text>
</comment>
<comment type="function">
    <text evidence="13">Essential cell division protein that coordinates cell division and chromosome segregation. The N-terminus is involved in assembly of the cell-division machinery. The C-terminus functions as a DNA motor that moves dsDNA in an ATP-dependent manner towards the dif recombination site, which is located within the replication terminus region. Required for activation of the Xer recombinase, allowing activation of chromosome unlinking by recombination.</text>
</comment>